<comment type="caution">
    <text evidence="1">The sequence shown here is derived from an EMBL/GenBank/DDBJ whole genome shotgun (WGS) entry which is preliminary data.</text>
</comment>
<proteinExistence type="predicted"/>
<dbReference type="EMBL" id="JXTB01000374">
    <property type="protein sequence ID" value="PON43302.1"/>
    <property type="molecule type" value="Genomic_DNA"/>
</dbReference>
<organism evidence="1 2">
    <name type="scientific">Parasponia andersonii</name>
    <name type="common">Sponia andersonii</name>
    <dbReference type="NCBI Taxonomy" id="3476"/>
    <lineage>
        <taxon>Eukaryota</taxon>
        <taxon>Viridiplantae</taxon>
        <taxon>Streptophyta</taxon>
        <taxon>Embryophyta</taxon>
        <taxon>Tracheophyta</taxon>
        <taxon>Spermatophyta</taxon>
        <taxon>Magnoliopsida</taxon>
        <taxon>eudicotyledons</taxon>
        <taxon>Gunneridae</taxon>
        <taxon>Pentapetalae</taxon>
        <taxon>rosids</taxon>
        <taxon>fabids</taxon>
        <taxon>Rosales</taxon>
        <taxon>Cannabaceae</taxon>
        <taxon>Parasponia</taxon>
    </lineage>
</organism>
<gene>
    <name evidence="1" type="ORF">PanWU01x14_275000</name>
</gene>
<keyword evidence="2" id="KW-1185">Reference proteome</keyword>
<sequence>ERQKKHPTHNATAYYGKVLLMSLKAIVFQYHIKDGVKVQLPSQKMESKNEKEDNNKEDKSFSCLLITSNGYFNYFKSSKVHMPPTNPCNLATVPIPHSP</sequence>
<reference evidence="2" key="1">
    <citation type="submission" date="2016-06" db="EMBL/GenBank/DDBJ databases">
        <title>Parallel loss of symbiosis genes in relatives of nitrogen-fixing non-legume Parasponia.</title>
        <authorList>
            <person name="Van Velzen R."/>
            <person name="Holmer R."/>
            <person name="Bu F."/>
            <person name="Rutten L."/>
            <person name="Van Zeijl A."/>
            <person name="Liu W."/>
            <person name="Santuari L."/>
            <person name="Cao Q."/>
            <person name="Sharma T."/>
            <person name="Shen D."/>
            <person name="Roswanjaya Y."/>
            <person name="Wardhani T."/>
            <person name="Kalhor M.S."/>
            <person name="Jansen J."/>
            <person name="Van den Hoogen J."/>
            <person name="Gungor B."/>
            <person name="Hartog M."/>
            <person name="Hontelez J."/>
            <person name="Verver J."/>
            <person name="Yang W.-C."/>
            <person name="Schijlen E."/>
            <person name="Repin R."/>
            <person name="Schilthuizen M."/>
            <person name="Schranz E."/>
            <person name="Heidstra R."/>
            <person name="Miyata K."/>
            <person name="Fedorova E."/>
            <person name="Kohlen W."/>
            <person name="Bisseling T."/>
            <person name="Smit S."/>
            <person name="Geurts R."/>
        </authorList>
    </citation>
    <scope>NUCLEOTIDE SEQUENCE [LARGE SCALE GENOMIC DNA]</scope>
    <source>
        <strain evidence="2">cv. WU1-14</strain>
    </source>
</reference>
<dbReference type="AlphaFoldDB" id="A0A2P5B3E4"/>
<dbReference type="OrthoDB" id="10584569at2759"/>
<evidence type="ECO:0000313" key="2">
    <source>
        <dbReference type="Proteomes" id="UP000237105"/>
    </source>
</evidence>
<evidence type="ECO:0000313" key="1">
    <source>
        <dbReference type="EMBL" id="PON43302.1"/>
    </source>
</evidence>
<dbReference type="Proteomes" id="UP000237105">
    <property type="component" value="Unassembled WGS sequence"/>
</dbReference>
<feature type="non-terminal residue" evidence="1">
    <location>
        <position position="1"/>
    </location>
</feature>
<accession>A0A2P5B3E4</accession>
<name>A0A2P5B3E4_PARAD</name>
<protein>
    <submittedName>
        <fullName evidence="1">Uncharacterized protein</fullName>
    </submittedName>
</protein>